<dbReference type="Proteomes" id="UP000282731">
    <property type="component" value="Chromosome"/>
</dbReference>
<feature type="transmembrane region" description="Helical" evidence="9">
    <location>
        <begin position="393"/>
        <end position="417"/>
    </location>
</feature>
<keyword evidence="2" id="KW-0813">Transport</keyword>
<feature type="transmembrane region" description="Helical" evidence="9">
    <location>
        <begin position="197"/>
        <end position="216"/>
    </location>
</feature>
<proteinExistence type="predicted"/>
<reference evidence="13" key="4">
    <citation type="submission" date="2017-03" db="EMBL/GenBank/DDBJ databases">
        <authorList>
            <person name="Afonso C.L."/>
            <person name="Miller P.J."/>
            <person name="Scott M.A."/>
            <person name="Spackman E."/>
            <person name="Goraichik I."/>
            <person name="Dimitrov K.M."/>
            <person name="Suarez D.L."/>
            <person name="Swayne D.E."/>
        </authorList>
    </citation>
    <scope>NUCLEOTIDE SEQUENCE [LARGE SCALE GENOMIC DNA]</scope>
    <source>
        <strain evidence="13">ATCC 9175</strain>
    </source>
</reference>
<dbReference type="OrthoDB" id="8953821at2"/>
<gene>
    <name evidence="13" type="ORF">BAUR9175_03110</name>
    <name evidence="11" type="ORF">BLSMQ_3690</name>
    <name evidence="12" type="ORF">CXR27_18675</name>
</gene>
<reference evidence="12 16" key="5">
    <citation type="submission" date="2017-12" db="EMBL/GenBank/DDBJ databases">
        <authorList>
            <person name="Levesque S."/>
        </authorList>
    </citation>
    <scope>NUCLEOTIDE SEQUENCE [LARGE SCALE GENOMIC DNA]</scope>
    <source>
        <strain evidence="12 16">SMQ-1420</strain>
    </source>
</reference>
<sequence>MSDFEPQAQSDPAASTSPEKEKGRRRSMMVAAFGTIVEWYDFSIFFYVATILTKEFFGDRPDSLLLTLGVGAAGFLFRPLGAMVFGHLGDRVGRKSALVVSAVLMAVAMLGIAIMPGYDTIGIWAGVGMVFFRCLSGFSVGAEYTGIMVFLMESAGSKRRGLAASWAAANSEVGALLAVGSGAFLASTLSAEAMSTWGWRVLFILGAVLAALMIPLRRMMEETDTFKRLQAAEKTKEAQAAKSDKPVVSRGRSPLLIAFLQQPRAILVAFLISSIGSVSYFLNITYVPTYIEEVSQVKNSGSLALGTIAAVVAIVITPLFGIASDRFGRKKTLAVLMAVFILTTIPAYALLADGNSGVAIFGVAFLAVPAAGWSAVAAAMVPEQFTGTSRFSGMAIGYNVATVLFGGLSPLIATALMSSTGLTLAPAIYATVIVVVAGVPTLFLARNMAGRPLAEVDRDKDLVPA</sequence>
<feature type="transmembrane region" description="Helical" evidence="9">
    <location>
        <begin position="302"/>
        <end position="321"/>
    </location>
</feature>
<feature type="transmembrane region" description="Helical" evidence="9">
    <location>
        <begin position="265"/>
        <end position="282"/>
    </location>
</feature>
<evidence type="ECO:0000313" key="11">
    <source>
        <dbReference type="EMBL" id="AOP55388.1"/>
    </source>
</evidence>
<evidence type="ECO:0000256" key="5">
    <source>
        <dbReference type="ARBA" id="ARBA00022847"/>
    </source>
</evidence>
<evidence type="ECO:0000313" key="13">
    <source>
        <dbReference type="EMBL" id="SMX94536.1"/>
    </source>
</evidence>
<dbReference type="KEGG" id="blin:BLSMQ_3690"/>
<dbReference type="EMBL" id="CP025334">
    <property type="protein sequence ID" value="AZT99278.1"/>
    <property type="molecule type" value="Genomic_DNA"/>
</dbReference>
<feature type="transmembrane region" description="Helical" evidence="9">
    <location>
        <begin position="64"/>
        <end position="85"/>
    </location>
</feature>
<evidence type="ECO:0000256" key="2">
    <source>
        <dbReference type="ARBA" id="ARBA00022448"/>
    </source>
</evidence>
<dbReference type="PROSITE" id="PS50850">
    <property type="entry name" value="MFS"/>
    <property type="match status" value="1"/>
</dbReference>
<dbReference type="EMBL" id="FXZB01000024">
    <property type="protein sequence ID" value="SMX94536.1"/>
    <property type="molecule type" value="Genomic_DNA"/>
</dbReference>
<evidence type="ECO:0000313" key="12">
    <source>
        <dbReference type="EMBL" id="AZT99278.1"/>
    </source>
</evidence>
<evidence type="ECO:0000256" key="9">
    <source>
        <dbReference type="SAM" id="Phobius"/>
    </source>
</evidence>
<evidence type="ECO:0000256" key="6">
    <source>
        <dbReference type="ARBA" id="ARBA00022989"/>
    </source>
</evidence>
<feature type="transmembrane region" description="Helical" evidence="9">
    <location>
        <begin position="358"/>
        <end position="381"/>
    </location>
</feature>
<evidence type="ECO:0000313" key="16">
    <source>
        <dbReference type="Proteomes" id="UP000282731"/>
    </source>
</evidence>
<dbReference type="PANTHER" id="PTHR43528">
    <property type="entry name" value="ALPHA-KETOGLUTARATE PERMEASE"/>
    <property type="match status" value="1"/>
</dbReference>
<evidence type="ECO:0000313" key="14">
    <source>
        <dbReference type="Proteomes" id="UP000094793"/>
    </source>
</evidence>
<dbReference type="RefSeq" id="WP_069601476.1">
    <property type="nucleotide sequence ID" value="NZ_BJME01000002.1"/>
</dbReference>
<evidence type="ECO:0000313" key="15">
    <source>
        <dbReference type="Proteomes" id="UP000234525"/>
    </source>
</evidence>
<dbReference type="InterPro" id="IPR051084">
    <property type="entry name" value="H+-coupled_symporters"/>
</dbReference>
<keyword evidence="3" id="KW-1003">Cell membrane</keyword>
<dbReference type="GO" id="GO:0005886">
    <property type="term" value="C:plasma membrane"/>
    <property type="evidence" value="ECO:0007669"/>
    <property type="project" value="UniProtKB-SubCell"/>
</dbReference>
<dbReference type="EMBL" id="CP017150">
    <property type="protein sequence ID" value="AOP55388.1"/>
    <property type="molecule type" value="Genomic_DNA"/>
</dbReference>
<keyword evidence="4 9" id="KW-0812">Transmembrane</keyword>
<keyword evidence="6 9" id="KW-1133">Transmembrane helix</keyword>
<dbReference type="Proteomes" id="UP000094793">
    <property type="component" value="Chromosome"/>
</dbReference>
<reference evidence="14" key="2">
    <citation type="submission" date="2016-09" db="EMBL/GenBank/DDBJ databases">
        <title>Complete Genome Sequence of Brevibacterium linens SMQ-1335.</title>
        <authorList>
            <person name="de Melo A.G."/>
            <person name="Labrie S.J."/>
            <person name="Dumaresq J."/>
            <person name="Roberts R.J."/>
            <person name="Tremblay D.M."/>
            <person name="Moineau S."/>
        </authorList>
    </citation>
    <scope>NUCLEOTIDE SEQUENCE [LARGE SCALE GENOMIC DNA]</scope>
    <source>
        <strain evidence="14">SMQ-1335</strain>
    </source>
</reference>
<feature type="region of interest" description="Disordered" evidence="8">
    <location>
        <begin position="1"/>
        <end position="22"/>
    </location>
</feature>
<accession>A0A2H1K4B5</accession>
<keyword evidence="7 9" id="KW-0472">Membrane</keyword>
<dbReference type="Pfam" id="PF00083">
    <property type="entry name" value="Sugar_tr"/>
    <property type="match status" value="1"/>
</dbReference>
<dbReference type="eggNOG" id="COG0477">
    <property type="taxonomic scope" value="Bacteria"/>
</dbReference>
<feature type="transmembrane region" description="Helical" evidence="9">
    <location>
        <begin position="173"/>
        <end position="191"/>
    </location>
</feature>
<evidence type="ECO:0000256" key="8">
    <source>
        <dbReference type="SAM" id="MobiDB-lite"/>
    </source>
</evidence>
<evidence type="ECO:0000256" key="3">
    <source>
        <dbReference type="ARBA" id="ARBA00022475"/>
    </source>
</evidence>
<reference evidence="12 16" key="6">
    <citation type="submission" date="2019-01" db="EMBL/GenBank/DDBJ databases">
        <title>Comparative genomic analysis of Brevibacterium aurantiacum sheds light on its evolution and its adaptation to smear-ripened cheeses.</title>
        <authorList>
            <person name="Moineau S."/>
        </authorList>
    </citation>
    <scope>NUCLEOTIDE SEQUENCE [LARGE SCALE GENOMIC DNA]</scope>
    <source>
        <strain evidence="12 16">SMQ-1420</strain>
    </source>
</reference>
<dbReference type="InterPro" id="IPR005829">
    <property type="entry name" value="Sugar_transporter_CS"/>
</dbReference>
<name>A0A1D7W9E9_BREAU</name>
<keyword evidence="15" id="KW-1185">Reference proteome</keyword>
<feature type="transmembrane region" description="Helical" evidence="9">
    <location>
        <begin position="130"/>
        <end position="152"/>
    </location>
</feature>
<dbReference type="Gene3D" id="1.20.1250.20">
    <property type="entry name" value="MFS general substrate transporter like domains"/>
    <property type="match status" value="2"/>
</dbReference>
<dbReference type="SUPFAM" id="SSF103473">
    <property type="entry name" value="MFS general substrate transporter"/>
    <property type="match status" value="1"/>
</dbReference>
<protein>
    <submittedName>
        <fullName evidence="11">L-Proline/Glycine betaine transporter ProP</fullName>
    </submittedName>
    <submittedName>
        <fullName evidence="12 13">MFS transporter</fullName>
    </submittedName>
</protein>
<evidence type="ECO:0000259" key="10">
    <source>
        <dbReference type="PROSITE" id="PS50850"/>
    </source>
</evidence>
<evidence type="ECO:0000256" key="7">
    <source>
        <dbReference type="ARBA" id="ARBA00023136"/>
    </source>
</evidence>
<feature type="transmembrane region" description="Helical" evidence="9">
    <location>
        <begin position="97"/>
        <end position="118"/>
    </location>
</feature>
<dbReference type="AlphaFoldDB" id="A0A1D7W9E9"/>
<dbReference type="PROSITE" id="PS00217">
    <property type="entry name" value="SUGAR_TRANSPORT_2"/>
    <property type="match status" value="1"/>
</dbReference>
<organism evidence="11 14">
    <name type="scientific">Brevibacterium aurantiacum</name>
    <dbReference type="NCBI Taxonomy" id="273384"/>
    <lineage>
        <taxon>Bacteria</taxon>
        <taxon>Bacillati</taxon>
        <taxon>Actinomycetota</taxon>
        <taxon>Actinomycetes</taxon>
        <taxon>Micrococcales</taxon>
        <taxon>Brevibacteriaceae</taxon>
        <taxon>Brevibacterium</taxon>
    </lineage>
</organism>
<feature type="transmembrane region" description="Helical" evidence="9">
    <location>
        <begin position="333"/>
        <end position="352"/>
    </location>
</feature>
<keyword evidence="5" id="KW-0769">Symport</keyword>
<evidence type="ECO:0000256" key="4">
    <source>
        <dbReference type="ARBA" id="ARBA00022692"/>
    </source>
</evidence>
<feature type="compositionally biased region" description="Polar residues" evidence="8">
    <location>
        <begin position="7"/>
        <end position="17"/>
    </location>
</feature>
<comment type="subcellular location">
    <subcellularLocation>
        <location evidence="1">Cell membrane</location>
        <topology evidence="1">Multi-pass membrane protein</topology>
    </subcellularLocation>
</comment>
<dbReference type="PATRIC" id="fig|1703.10.peg.3806"/>
<dbReference type="Proteomes" id="UP000234525">
    <property type="component" value="Unassembled WGS sequence"/>
</dbReference>
<feature type="domain" description="Major facilitator superfamily (MFS) profile" evidence="10">
    <location>
        <begin position="27"/>
        <end position="449"/>
    </location>
</feature>
<reference evidence="11" key="1">
    <citation type="submission" date="2016-09" db="EMBL/GenBank/DDBJ databases">
        <title>Complete Genome Sequence of Brevibacterium aurantiacum SMQ-1335.</title>
        <authorList>
            <person name="de Melo A.G."/>
            <person name="Labrie S.J."/>
            <person name="Dumaresq J."/>
            <person name="Roberts R.J."/>
            <person name="Tremblay D.M."/>
            <person name="Moineau S."/>
        </authorList>
    </citation>
    <scope>NUCLEOTIDE SEQUENCE</scope>
    <source>
        <strain evidence="11">SMQ-1335</strain>
    </source>
</reference>
<feature type="transmembrane region" description="Helical" evidence="9">
    <location>
        <begin position="30"/>
        <end position="52"/>
    </location>
</feature>
<reference evidence="15" key="3">
    <citation type="submission" date="2017-03" db="EMBL/GenBank/DDBJ databases">
        <authorList>
            <person name="Monnet C."/>
        </authorList>
    </citation>
    <scope>NUCLEOTIDE SEQUENCE [LARGE SCALE GENOMIC DNA]</scope>
    <source>
        <strain evidence="15">ATCC 9175</strain>
    </source>
</reference>
<dbReference type="InterPro" id="IPR005828">
    <property type="entry name" value="MFS_sugar_transport-like"/>
</dbReference>
<dbReference type="GO" id="GO:0015293">
    <property type="term" value="F:symporter activity"/>
    <property type="evidence" value="ECO:0007669"/>
    <property type="project" value="UniProtKB-KW"/>
</dbReference>
<accession>A0A1D7W9E9</accession>
<dbReference type="PANTHER" id="PTHR43528:SF1">
    <property type="entry name" value="ALPHA-KETOGLUTARATE PERMEASE"/>
    <property type="match status" value="1"/>
</dbReference>
<dbReference type="InterPro" id="IPR020846">
    <property type="entry name" value="MFS_dom"/>
</dbReference>
<feature type="transmembrane region" description="Helical" evidence="9">
    <location>
        <begin position="423"/>
        <end position="445"/>
    </location>
</feature>
<dbReference type="InterPro" id="IPR036259">
    <property type="entry name" value="MFS_trans_sf"/>
</dbReference>
<evidence type="ECO:0000256" key="1">
    <source>
        <dbReference type="ARBA" id="ARBA00004651"/>
    </source>
</evidence>